<dbReference type="Pfam" id="PF13966">
    <property type="entry name" value="zf-RVT"/>
    <property type="match status" value="1"/>
</dbReference>
<organism evidence="2 3">
    <name type="scientific">Lupinus albus</name>
    <name type="common">White lupine</name>
    <name type="synonym">Lupinus termis</name>
    <dbReference type="NCBI Taxonomy" id="3870"/>
    <lineage>
        <taxon>Eukaryota</taxon>
        <taxon>Viridiplantae</taxon>
        <taxon>Streptophyta</taxon>
        <taxon>Embryophyta</taxon>
        <taxon>Tracheophyta</taxon>
        <taxon>Spermatophyta</taxon>
        <taxon>Magnoliopsida</taxon>
        <taxon>eudicotyledons</taxon>
        <taxon>Gunneridae</taxon>
        <taxon>Pentapetalae</taxon>
        <taxon>rosids</taxon>
        <taxon>fabids</taxon>
        <taxon>Fabales</taxon>
        <taxon>Fabaceae</taxon>
        <taxon>Papilionoideae</taxon>
        <taxon>50 kb inversion clade</taxon>
        <taxon>genistoids sensu lato</taxon>
        <taxon>core genistoids</taxon>
        <taxon>Genisteae</taxon>
        <taxon>Lupinus</taxon>
    </lineage>
</organism>
<keyword evidence="2" id="KW-0808">Transferase</keyword>
<gene>
    <name evidence="2" type="ORF">Lalb_Chr17g0340451</name>
</gene>
<dbReference type="AlphaFoldDB" id="A0A6A4NPC9"/>
<dbReference type="EMBL" id="WOCE01000017">
    <property type="protein sequence ID" value="KAE9595596.1"/>
    <property type="molecule type" value="Genomic_DNA"/>
</dbReference>
<keyword evidence="2" id="KW-0695">RNA-directed DNA polymerase</keyword>
<keyword evidence="2" id="KW-0548">Nucleotidyltransferase</keyword>
<evidence type="ECO:0000259" key="1">
    <source>
        <dbReference type="Pfam" id="PF13966"/>
    </source>
</evidence>
<dbReference type="Proteomes" id="UP000447434">
    <property type="component" value="Chromosome 17"/>
</dbReference>
<comment type="caution">
    <text evidence="2">The sequence shown here is derived from an EMBL/GenBank/DDBJ whole genome shotgun (WGS) entry which is preliminary data.</text>
</comment>
<keyword evidence="3" id="KW-1185">Reference proteome</keyword>
<evidence type="ECO:0000313" key="3">
    <source>
        <dbReference type="Proteomes" id="UP000447434"/>
    </source>
</evidence>
<protein>
    <submittedName>
        <fullName evidence="2">Putative reverse transcriptase zinc-binding domain-containing protein</fullName>
    </submittedName>
</protein>
<feature type="domain" description="Reverse transcriptase zinc-binding" evidence="1">
    <location>
        <begin position="2"/>
        <end position="60"/>
    </location>
</feature>
<reference evidence="3" key="1">
    <citation type="journal article" date="2020" name="Nat. Commun.">
        <title>Genome sequence of the cluster root forming white lupin.</title>
        <authorList>
            <person name="Hufnagel B."/>
            <person name="Marques A."/>
            <person name="Soriano A."/>
            <person name="Marques L."/>
            <person name="Divol F."/>
            <person name="Doumas P."/>
            <person name="Sallet E."/>
            <person name="Mancinotti D."/>
            <person name="Carrere S."/>
            <person name="Marande W."/>
            <person name="Arribat S."/>
            <person name="Keller J."/>
            <person name="Huneau C."/>
            <person name="Blein T."/>
            <person name="Aime D."/>
            <person name="Laguerre M."/>
            <person name="Taylor J."/>
            <person name="Schubert V."/>
            <person name="Nelson M."/>
            <person name="Geu-Flores F."/>
            <person name="Crespi M."/>
            <person name="Gallardo-Guerrero K."/>
            <person name="Delaux P.-M."/>
            <person name="Salse J."/>
            <person name="Berges H."/>
            <person name="Guyot R."/>
            <person name="Gouzy J."/>
            <person name="Peret B."/>
        </authorList>
    </citation>
    <scope>NUCLEOTIDE SEQUENCE [LARGE SCALE GENOMIC DNA]</scope>
    <source>
        <strain evidence="3">cv. Amiga</strain>
    </source>
</reference>
<dbReference type="GO" id="GO:0003964">
    <property type="term" value="F:RNA-directed DNA polymerase activity"/>
    <property type="evidence" value="ECO:0007669"/>
    <property type="project" value="UniProtKB-KW"/>
</dbReference>
<name>A0A6A4NPC9_LUPAL</name>
<proteinExistence type="predicted"/>
<evidence type="ECO:0000313" key="2">
    <source>
        <dbReference type="EMBL" id="KAE9595596.1"/>
    </source>
</evidence>
<dbReference type="InterPro" id="IPR026960">
    <property type="entry name" value="RVT-Znf"/>
</dbReference>
<accession>A0A6A4NPC9</accession>
<sequence length="63" mass="7438">MICFFVWKVHLEEAWNLTKDKLSKRSAFSKPKDLKCVICKECVKSIDHLLISCKFAITVWKCF</sequence>